<dbReference type="InterPro" id="IPR050295">
    <property type="entry name" value="Plant_2OG-oxidoreductases"/>
</dbReference>
<evidence type="ECO:0000256" key="2">
    <source>
        <dbReference type="ARBA" id="ARBA00022896"/>
    </source>
</evidence>
<comment type="similarity">
    <text evidence="4">Belongs to the iron/ascorbate-dependent oxidoreductase family.</text>
</comment>
<feature type="domain" description="Fe2OG dioxygenase" evidence="6">
    <location>
        <begin position="197"/>
        <end position="297"/>
    </location>
</feature>
<evidence type="ECO:0000256" key="3">
    <source>
        <dbReference type="ARBA" id="ARBA00023004"/>
    </source>
</evidence>
<dbReference type="PANTHER" id="PTHR47991">
    <property type="entry name" value="OXOGLUTARATE/IRON-DEPENDENT DIOXYGENASE"/>
    <property type="match status" value="1"/>
</dbReference>
<name>A0A835MPZ2_9ROSI</name>
<gene>
    <name evidence="7" type="ORF">SADUNF_Sadunf11G0011200</name>
</gene>
<keyword evidence="2" id="KW-0847">Vitamin C</keyword>
<proteinExistence type="inferred from homology"/>
<dbReference type="Pfam" id="PF03171">
    <property type="entry name" value="2OG-FeII_Oxy"/>
    <property type="match status" value="1"/>
</dbReference>
<evidence type="ECO:0000313" key="7">
    <source>
        <dbReference type="EMBL" id="KAF9672154.1"/>
    </source>
</evidence>
<keyword evidence="8" id="KW-1185">Reference proteome</keyword>
<dbReference type="SUPFAM" id="SSF51197">
    <property type="entry name" value="Clavaminate synthase-like"/>
    <property type="match status" value="1"/>
</dbReference>
<reference evidence="7 8" key="1">
    <citation type="submission" date="2020-10" db="EMBL/GenBank/DDBJ databases">
        <title>Plant Genome Project.</title>
        <authorList>
            <person name="Zhang R.-G."/>
        </authorList>
    </citation>
    <scope>NUCLEOTIDE SEQUENCE [LARGE SCALE GENOMIC DNA]</scope>
    <source>
        <strain evidence="7">FAFU-HL-1</strain>
        <tissue evidence="7">Leaf</tissue>
    </source>
</reference>
<keyword evidence="3 4" id="KW-0408">Iron</keyword>
<protein>
    <recommendedName>
        <fullName evidence="6">Fe2OG dioxygenase domain-containing protein</fullName>
    </recommendedName>
</protein>
<feature type="compositionally biased region" description="Polar residues" evidence="5">
    <location>
        <begin position="25"/>
        <end position="39"/>
    </location>
</feature>
<dbReference type="EMBL" id="JADGMS010000011">
    <property type="protein sequence ID" value="KAF9672154.1"/>
    <property type="molecule type" value="Genomic_DNA"/>
</dbReference>
<evidence type="ECO:0000256" key="5">
    <source>
        <dbReference type="SAM" id="MobiDB-lite"/>
    </source>
</evidence>
<dbReference type="Proteomes" id="UP000657918">
    <property type="component" value="Chromosome 11"/>
</dbReference>
<dbReference type="InterPro" id="IPR027443">
    <property type="entry name" value="IPNS-like_sf"/>
</dbReference>
<feature type="region of interest" description="Disordered" evidence="5">
    <location>
        <begin position="25"/>
        <end position="44"/>
    </location>
</feature>
<dbReference type="AlphaFoldDB" id="A0A835MPZ2"/>
<dbReference type="GO" id="GO:0046872">
    <property type="term" value="F:metal ion binding"/>
    <property type="evidence" value="ECO:0007669"/>
    <property type="project" value="UniProtKB-KW"/>
</dbReference>
<dbReference type="InterPro" id="IPR044861">
    <property type="entry name" value="IPNS-like_FE2OG_OXY"/>
</dbReference>
<dbReference type="InterPro" id="IPR005123">
    <property type="entry name" value="Oxoglu/Fe-dep_dioxygenase_dom"/>
</dbReference>
<evidence type="ECO:0000256" key="4">
    <source>
        <dbReference type="RuleBase" id="RU003682"/>
    </source>
</evidence>
<dbReference type="OrthoDB" id="288590at2759"/>
<accession>A0A835MPZ2</accession>
<comment type="caution">
    <text evidence="7">The sequence shown here is derived from an EMBL/GenBank/DDBJ whole genome shotgun (WGS) entry which is preliminary data.</text>
</comment>
<dbReference type="GO" id="GO:0016491">
    <property type="term" value="F:oxidoreductase activity"/>
    <property type="evidence" value="ECO:0007669"/>
    <property type="project" value="UniProtKB-KW"/>
</dbReference>
<evidence type="ECO:0000256" key="1">
    <source>
        <dbReference type="ARBA" id="ARBA00022723"/>
    </source>
</evidence>
<dbReference type="Gene3D" id="2.60.120.330">
    <property type="entry name" value="B-lactam Antibiotic, Isopenicillin N Synthase, Chain"/>
    <property type="match status" value="1"/>
</dbReference>
<evidence type="ECO:0000313" key="8">
    <source>
        <dbReference type="Proteomes" id="UP000657918"/>
    </source>
</evidence>
<sequence>MCQNPALSVIQNLRKKKILYHNCSLPQSPRDSSNCTRRSPTPREGSLRIKSISISNSMEFFNIRRATKNKNPFHKIHHEMKRQLCGILKHAKYAFLTGKGRRKERYALNRSGESTEGCCLQTEAENSTVLDWRDYFDHHTLPLSRRDPSSWPHFPSNYRQVVARYSDELKIVAQKLLGLIAESLGLPTSCIQDAVGEFYQNITISYYPACPQPHLTLGLQSHSDMGAITLLIQDHVGGLQIFKDSQWITVHPQSHAILVILADQMEIITNGKYRSAQHRAITNSSSPRLSVATFHDPAKTVKISPASELISNSSPPKYREVKYGDYVSSWYTKGPKGKRNIDALLINS</sequence>
<keyword evidence="4" id="KW-0560">Oxidoreductase</keyword>
<dbReference type="PROSITE" id="PS51471">
    <property type="entry name" value="FE2OG_OXY"/>
    <property type="match status" value="1"/>
</dbReference>
<evidence type="ECO:0000259" key="6">
    <source>
        <dbReference type="PROSITE" id="PS51471"/>
    </source>
</evidence>
<keyword evidence="1 4" id="KW-0479">Metal-binding</keyword>
<organism evidence="7 8">
    <name type="scientific">Salix dunnii</name>
    <dbReference type="NCBI Taxonomy" id="1413687"/>
    <lineage>
        <taxon>Eukaryota</taxon>
        <taxon>Viridiplantae</taxon>
        <taxon>Streptophyta</taxon>
        <taxon>Embryophyta</taxon>
        <taxon>Tracheophyta</taxon>
        <taxon>Spermatophyta</taxon>
        <taxon>Magnoliopsida</taxon>
        <taxon>eudicotyledons</taxon>
        <taxon>Gunneridae</taxon>
        <taxon>Pentapetalae</taxon>
        <taxon>rosids</taxon>
        <taxon>fabids</taxon>
        <taxon>Malpighiales</taxon>
        <taxon>Salicaceae</taxon>
        <taxon>Saliceae</taxon>
        <taxon>Salix</taxon>
    </lineage>
</organism>
<dbReference type="GO" id="GO:0031418">
    <property type="term" value="F:L-ascorbic acid binding"/>
    <property type="evidence" value="ECO:0007669"/>
    <property type="project" value="UniProtKB-KW"/>
</dbReference>